<name>A0A9P0KDS2_ACAOB</name>
<accession>A0A9P0KDS2</accession>
<keyword evidence="2" id="KW-1185">Reference proteome</keyword>
<reference evidence="1" key="1">
    <citation type="submission" date="2022-03" db="EMBL/GenBank/DDBJ databases">
        <authorList>
            <person name="Sayadi A."/>
        </authorList>
    </citation>
    <scope>NUCLEOTIDE SEQUENCE</scope>
</reference>
<proteinExistence type="predicted"/>
<dbReference type="EMBL" id="CAKOFQ010006795">
    <property type="protein sequence ID" value="CAH1972173.1"/>
    <property type="molecule type" value="Genomic_DNA"/>
</dbReference>
<dbReference type="Proteomes" id="UP001152888">
    <property type="component" value="Unassembled WGS sequence"/>
</dbReference>
<evidence type="ECO:0000313" key="1">
    <source>
        <dbReference type="EMBL" id="CAH1972173.1"/>
    </source>
</evidence>
<sequence>MKAGMSSHRAEILFKISRRTVINKLNKKHKGDDVGRPKMLSEVEEQHLVDVLIVGAEFGSLMTKLDLRMLGTRSVYFLEVQKDT</sequence>
<dbReference type="OrthoDB" id="6767908at2759"/>
<dbReference type="AlphaFoldDB" id="A0A9P0KDS2"/>
<protein>
    <submittedName>
        <fullName evidence="1">Uncharacterized protein</fullName>
    </submittedName>
</protein>
<gene>
    <name evidence="1" type="ORF">ACAOBT_LOCUS9855</name>
</gene>
<organism evidence="1 2">
    <name type="scientific">Acanthoscelides obtectus</name>
    <name type="common">Bean weevil</name>
    <name type="synonym">Bruchus obtectus</name>
    <dbReference type="NCBI Taxonomy" id="200917"/>
    <lineage>
        <taxon>Eukaryota</taxon>
        <taxon>Metazoa</taxon>
        <taxon>Ecdysozoa</taxon>
        <taxon>Arthropoda</taxon>
        <taxon>Hexapoda</taxon>
        <taxon>Insecta</taxon>
        <taxon>Pterygota</taxon>
        <taxon>Neoptera</taxon>
        <taxon>Endopterygota</taxon>
        <taxon>Coleoptera</taxon>
        <taxon>Polyphaga</taxon>
        <taxon>Cucujiformia</taxon>
        <taxon>Chrysomeloidea</taxon>
        <taxon>Chrysomelidae</taxon>
        <taxon>Bruchinae</taxon>
        <taxon>Bruchini</taxon>
        <taxon>Acanthoscelides</taxon>
    </lineage>
</organism>
<evidence type="ECO:0000313" key="2">
    <source>
        <dbReference type="Proteomes" id="UP001152888"/>
    </source>
</evidence>
<comment type="caution">
    <text evidence="1">The sequence shown here is derived from an EMBL/GenBank/DDBJ whole genome shotgun (WGS) entry which is preliminary data.</text>
</comment>